<reference evidence="5" key="1">
    <citation type="submission" date="2019-10" db="EMBL/GenBank/DDBJ databases">
        <title>Streptomyces sp. nov., a novel actinobacterium isolated from alkaline environment.</title>
        <authorList>
            <person name="Golinska P."/>
        </authorList>
    </citation>
    <scope>NUCLEOTIDE SEQUENCE [LARGE SCALE GENOMIC DNA]</scope>
    <source>
        <strain evidence="5">DSM 42108</strain>
    </source>
</reference>
<dbReference type="Proteomes" id="UP000530234">
    <property type="component" value="Unassembled WGS sequence"/>
</dbReference>
<evidence type="ECO:0000256" key="2">
    <source>
        <dbReference type="SAM" id="Phobius"/>
    </source>
</evidence>
<protein>
    <submittedName>
        <fullName evidence="4">Tripartite tricarboxylate transporter TctB family protein</fullName>
    </submittedName>
</protein>
<organism evidence="4 5">
    <name type="scientific">Streptomyces calidiresistens</name>
    <dbReference type="NCBI Taxonomy" id="1485586"/>
    <lineage>
        <taxon>Bacteria</taxon>
        <taxon>Bacillati</taxon>
        <taxon>Actinomycetota</taxon>
        <taxon>Actinomycetes</taxon>
        <taxon>Kitasatosporales</taxon>
        <taxon>Streptomycetaceae</taxon>
        <taxon>Streptomyces</taxon>
    </lineage>
</organism>
<feature type="transmembrane region" description="Helical" evidence="2">
    <location>
        <begin position="42"/>
        <end position="61"/>
    </location>
</feature>
<keyword evidence="2" id="KW-0472">Membrane</keyword>
<dbReference type="AlphaFoldDB" id="A0A7W3XUR2"/>
<feature type="domain" description="DUF1468" evidence="3">
    <location>
        <begin position="12"/>
        <end position="184"/>
    </location>
</feature>
<dbReference type="EMBL" id="VKHS01000001">
    <property type="protein sequence ID" value="MBB0227947.1"/>
    <property type="molecule type" value="Genomic_DNA"/>
</dbReference>
<keyword evidence="2" id="KW-0812">Transmembrane</keyword>
<comment type="caution">
    <text evidence="4">The sequence shown here is derived from an EMBL/GenBank/DDBJ whole genome shotgun (WGS) entry which is preliminary data.</text>
</comment>
<gene>
    <name evidence="4" type="ORF">FOE67_00055</name>
</gene>
<evidence type="ECO:0000259" key="3">
    <source>
        <dbReference type="Pfam" id="PF07331"/>
    </source>
</evidence>
<proteinExistence type="predicted"/>
<feature type="region of interest" description="Disordered" evidence="1">
    <location>
        <begin position="69"/>
        <end position="106"/>
    </location>
</feature>
<feature type="transmembrane region" description="Helical" evidence="2">
    <location>
        <begin position="119"/>
        <end position="152"/>
    </location>
</feature>
<dbReference type="RefSeq" id="WP_182659658.1">
    <property type="nucleotide sequence ID" value="NZ_VKHS01000001.1"/>
</dbReference>
<keyword evidence="2" id="KW-1133">Transmembrane helix</keyword>
<sequence>MGSFRFSQRTVAVAVGVLAIAYTVEAFRIPEFTAVQVPVQSGTLPRGLGLMLLGLAVVLFFRRDGGAGPSPSPAPASVTASAPGEGDGSGAATTPEAPPAPGGRVPAPGRFRDVRLEVAALLGSICLYVALFEPLGFLLSTALYIAGMAWYLGLGRPWAGALTGAGVSLALHLGMSRGLDIALPTGPLPF</sequence>
<accession>A0A7W3XUR2</accession>
<dbReference type="Pfam" id="PF07331">
    <property type="entry name" value="TctB"/>
    <property type="match status" value="1"/>
</dbReference>
<feature type="transmembrane region" description="Helical" evidence="2">
    <location>
        <begin position="158"/>
        <end position="175"/>
    </location>
</feature>
<evidence type="ECO:0000256" key="1">
    <source>
        <dbReference type="SAM" id="MobiDB-lite"/>
    </source>
</evidence>
<feature type="compositionally biased region" description="Low complexity" evidence="1">
    <location>
        <begin position="75"/>
        <end position="95"/>
    </location>
</feature>
<evidence type="ECO:0000313" key="4">
    <source>
        <dbReference type="EMBL" id="MBB0227947.1"/>
    </source>
</evidence>
<dbReference type="InterPro" id="IPR009936">
    <property type="entry name" value="DUF1468"/>
</dbReference>
<name>A0A7W3XUR2_9ACTN</name>
<keyword evidence="5" id="KW-1185">Reference proteome</keyword>
<evidence type="ECO:0000313" key="5">
    <source>
        <dbReference type="Proteomes" id="UP000530234"/>
    </source>
</evidence>